<gene>
    <name evidence="2" type="ORF">TCAL_05766</name>
</gene>
<evidence type="ECO:0008006" key="4">
    <source>
        <dbReference type="Google" id="ProtNLM"/>
    </source>
</evidence>
<feature type="chain" id="PRO_5022208565" description="DUF885 domain-containing protein" evidence="1">
    <location>
        <begin position="21"/>
        <end position="606"/>
    </location>
</feature>
<dbReference type="OMA" id="EYETEIC"/>
<dbReference type="AlphaFoldDB" id="A0A553NBW3"/>
<proteinExistence type="predicted"/>
<evidence type="ECO:0000313" key="2">
    <source>
        <dbReference type="EMBL" id="TRY62907.1"/>
    </source>
</evidence>
<keyword evidence="1" id="KW-0732">Signal</keyword>
<dbReference type="PANTHER" id="PTHR33361">
    <property type="entry name" value="GLR0591 PROTEIN"/>
    <property type="match status" value="1"/>
</dbReference>
<accession>A0A553NBW3</accession>
<keyword evidence="3" id="KW-1185">Reference proteome</keyword>
<comment type="caution">
    <text evidence="2">The sequence shown here is derived from an EMBL/GenBank/DDBJ whole genome shotgun (WGS) entry which is preliminary data.</text>
</comment>
<reference evidence="2 3" key="1">
    <citation type="journal article" date="2018" name="Nat. Ecol. Evol.">
        <title>Genomic signatures of mitonuclear coevolution across populations of Tigriopus californicus.</title>
        <authorList>
            <person name="Barreto F.S."/>
            <person name="Watson E.T."/>
            <person name="Lima T.G."/>
            <person name="Willett C.S."/>
            <person name="Edmands S."/>
            <person name="Li W."/>
            <person name="Burton R.S."/>
        </authorList>
    </citation>
    <scope>NUCLEOTIDE SEQUENCE [LARGE SCALE GENOMIC DNA]</scope>
    <source>
        <strain evidence="2 3">San Diego</strain>
    </source>
</reference>
<dbReference type="InterPro" id="IPR010281">
    <property type="entry name" value="DUF885"/>
</dbReference>
<organism evidence="2 3">
    <name type="scientific">Tigriopus californicus</name>
    <name type="common">Marine copepod</name>
    <dbReference type="NCBI Taxonomy" id="6832"/>
    <lineage>
        <taxon>Eukaryota</taxon>
        <taxon>Metazoa</taxon>
        <taxon>Ecdysozoa</taxon>
        <taxon>Arthropoda</taxon>
        <taxon>Crustacea</taxon>
        <taxon>Multicrustacea</taxon>
        <taxon>Hexanauplia</taxon>
        <taxon>Copepoda</taxon>
        <taxon>Harpacticoida</taxon>
        <taxon>Harpacticidae</taxon>
        <taxon>Tigriopus</taxon>
    </lineage>
</organism>
<dbReference type="Proteomes" id="UP000318571">
    <property type="component" value="Chromosome 10"/>
</dbReference>
<protein>
    <recommendedName>
        <fullName evidence="4">DUF885 domain-containing protein</fullName>
    </recommendedName>
</protein>
<evidence type="ECO:0000256" key="1">
    <source>
        <dbReference type="SAM" id="SignalP"/>
    </source>
</evidence>
<dbReference type="PANTHER" id="PTHR33361:SF2">
    <property type="entry name" value="DUF885 DOMAIN-CONTAINING PROTEIN"/>
    <property type="match status" value="1"/>
</dbReference>
<feature type="signal peptide" evidence="1">
    <location>
        <begin position="1"/>
        <end position="20"/>
    </location>
</feature>
<name>A0A553NBW3_TIGCA</name>
<dbReference type="Pfam" id="PF05960">
    <property type="entry name" value="DUF885"/>
    <property type="match status" value="1"/>
</dbReference>
<sequence>MEVSTALLLILVCAIQSNLGITSPKSIFEDYFAFKLSRDPLSASYMGFHEYDSLTPNNSVAFLKNVVRSKCQDFHDQANNLSRAEDIYVCELDRLYLDLIEYETEICMRGIDLEGYVFPAITVFNGIQSTINYEPSAYEFNTVEDLQNPLKRIKALPQRINDIIEALEVGITRNKTYAKDSLDRIKEQFEALYVNDATKSIFYEVFNQLPTQFGEEVVTKLQEEAKVVISEQVIPAYKKLDDFIQSRYYNYLRPSIAVSSINNGVEFYQEALDFHFSLDSVTPQEVHDLGKREVALLRAKVEDILEENNVTVPISELAAFIRAQPGQTFEDQQGILDFMEGLITSVNKKLPDLFFESITSPESLNVNVEPMPENVDGFAYFVRGSKDGKRTAKYVVNLKNPADLPKFLLTTLTLHEANPGHSMQSSFRMIYSLPDFLANLITFPHSMGAYGFPGYTSHKEGWGLYSEFLGVELGMYEDYRDLLGYYSGELLRASRLVVDTGIHVLGWTKDEALGYMLENTMFSRPILESQIRQYITNPGQATSYKAGEKVIQIMKAKFSKKFGSRFSLKKFHHSVLACQVPMKFLERCLSLYMPNPEKENSKVSLI</sequence>
<dbReference type="EMBL" id="VCGU01000458">
    <property type="protein sequence ID" value="TRY62907.1"/>
    <property type="molecule type" value="Genomic_DNA"/>
</dbReference>
<evidence type="ECO:0000313" key="3">
    <source>
        <dbReference type="Proteomes" id="UP000318571"/>
    </source>
</evidence>